<evidence type="ECO:0000256" key="6">
    <source>
        <dbReference type="ARBA" id="ARBA00022840"/>
    </source>
</evidence>
<dbReference type="PANTHER" id="PTHR43210:SF2">
    <property type="entry name" value="ATP-DEPENDENT DETHIOBIOTIN SYNTHETASE BIOD 2"/>
    <property type="match status" value="1"/>
</dbReference>
<organism evidence="10 11">
    <name type="scientific">Pajaroellobacter abortibovis</name>
    <dbReference type="NCBI Taxonomy" id="1882918"/>
    <lineage>
        <taxon>Bacteria</taxon>
        <taxon>Pseudomonadati</taxon>
        <taxon>Myxococcota</taxon>
        <taxon>Polyangia</taxon>
        <taxon>Polyangiales</taxon>
        <taxon>Polyangiaceae</taxon>
    </lineage>
</organism>
<comment type="function">
    <text evidence="9">Catalyzes a mechanistically unusual reaction, the ATP-dependent insertion of CO2 between the N7 and N8 nitrogen atoms of 7,8-diaminopelargonic acid (DAPA, also called 7,8-diammoniononanoate) to form a ureido ring.</text>
</comment>
<dbReference type="GO" id="GO:0009102">
    <property type="term" value="P:biotin biosynthetic process"/>
    <property type="evidence" value="ECO:0007669"/>
    <property type="project" value="UniProtKB-UniRule"/>
</dbReference>
<comment type="similarity">
    <text evidence="9">Belongs to the dethiobiotin synthetase family.</text>
</comment>
<dbReference type="HAMAP" id="MF_00336">
    <property type="entry name" value="BioD"/>
    <property type="match status" value="1"/>
</dbReference>
<keyword evidence="5 9" id="KW-0093">Biotin biosynthesis</keyword>
<evidence type="ECO:0000256" key="5">
    <source>
        <dbReference type="ARBA" id="ARBA00022756"/>
    </source>
</evidence>
<dbReference type="PIRSF" id="PIRSF006755">
    <property type="entry name" value="DTB_synth"/>
    <property type="match status" value="1"/>
</dbReference>
<dbReference type="GO" id="GO:0005524">
    <property type="term" value="F:ATP binding"/>
    <property type="evidence" value="ECO:0007669"/>
    <property type="project" value="UniProtKB-UniRule"/>
</dbReference>
<feature type="binding site" evidence="9">
    <location>
        <position position="51"/>
    </location>
    <ligand>
        <name>ATP</name>
        <dbReference type="ChEBI" id="CHEBI:30616"/>
    </ligand>
</feature>
<dbReference type="InterPro" id="IPR004472">
    <property type="entry name" value="DTB_synth_BioD"/>
</dbReference>
<feature type="binding site" evidence="9">
    <location>
        <position position="18"/>
    </location>
    <ligand>
        <name>Mg(2+)</name>
        <dbReference type="ChEBI" id="CHEBI:18420"/>
    </ligand>
</feature>
<proteinExistence type="inferred from homology"/>
<comment type="subunit">
    <text evidence="9">Homodimer.</text>
</comment>
<dbReference type="GO" id="GO:0005829">
    <property type="term" value="C:cytosol"/>
    <property type="evidence" value="ECO:0007669"/>
    <property type="project" value="TreeGrafter"/>
</dbReference>
<dbReference type="UniPathway" id="UPA00078">
    <property type="reaction ID" value="UER00161"/>
</dbReference>
<dbReference type="CDD" id="cd03109">
    <property type="entry name" value="DTBS"/>
    <property type="match status" value="1"/>
</dbReference>
<comment type="pathway">
    <text evidence="9">Cofactor biosynthesis; biotin biosynthesis; biotin from 7,8-diaminononanoate: step 1/2.</text>
</comment>
<comment type="catalytic activity">
    <reaction evidence="8">
        <text>(7R,8S)-8-amino-7-(carboxyamino)nonanoate + ATP = (4R,5S)-dethiobiotin + ADP + phosphate + H(+)</text>
        <dbReference type="Rhea" id="RHEA:63684"/>
        <dbReference type="ChEBI" id="CHEBI:15378"/>
        <dbReference type="ChEBI" id="CHEBI:30616"/>
        <dbReference type="ChEBI" id="CHEBI:43474"/>
        <dbReference type="ChEBI" id="CHEBI:149470"/>
        <dbReference type="ChEBI" id="CHEBI:149473"/>
        <dbReference type="ChEBI" id="CHEBI:456216"/>
    </reaction>
</comment>
<evidence type="ECO:0000256" key="3">
    <source>
        <dbReference type="ARBA" id="ARBA00022723"/>
    </source>
</evidence>
<dbReference type="EC" id="6.3.3.3" evidence="9"/>
<comment type="subcellular location">
    <subcellularLocation>
        <location evidence="9">Cytoplasm</location>
    </subcellularLocation>
</comment>
<feature type="binding site" evidence="9">
    <location>
        <position position="51"/>
    </location>
    <ligand>
        <name>Mg(2+)</name>
        <dbReference type="ChEBI" id="CHEBI:18420"/>
    </ligand>
</feature>
<evidence type="ECO:0000256" key="2">
    <source>
        <dbReference type="ARBA" id="ARBA00022598"/>
    </source>
</evidence>
<comment type="caution">
    <text evidence="9">Lacks conserved residue(s) required for the propagation of feature annotation.</text>
</comment>
<evidence type="ECO:0000313" key="10">
    <source>
        <dbReference type="EMBL" id="APR99238.1"/>
    </source>
</evidence>
<evidence type="ECO:0000256" key="8">
    <source>
        <dbReference type="ARBA" id="ARBA00047386"/>
    </source>
</evidence>
<dbReference type="PANTHER" id="PTHR43210">
    <property type="entry name" value="DETHIOBIOTIN SYNTHETASE"/>
    <property type="match status" value="1"/>
</dbReference>
<feature type="binding site" evidence="9">
    <location>
        <begin position="14"/>
        <end position="19"/>
    </location>
    <ligand>
        <name>ATP</name>
        <dbReference type="ChEBI" id="CHEBI:30616"/>
    </ligand>
</feature>
<accession>A0A1L6MUN0</accession>
<keyword evidence="1 9" id="KW-0963">Cytoplasm</keyword>
<name>A0A1L6MUN0_9BACT</name>
<dbReference type="KEGG" id="pabo:BCY86_00035"/>
<evidence type="ECO:0000256" key="1">
    <source>
        <dbReference type="ARBA" id="ARBA00022490"/>
    </source>
</evidence>
<evidence type="ECO:0000313" key="11">
    <source>
        <dbReference type="Proteomes" id="UP000185544"/>
    </source>
</evidence>
<evidence type="ECO:0000256" key="7">
    <source>
        <dbReference type="ARBA" id="ARBA00022842"/>
    </source>
</evidence>
<protein>
    <recommendedName>
        <fullName evidence="9">ATP-dependent dethiobiotin synthetase BioD</fullName>
        <ecNumber evidence="9">6.3.3.3</ecNumber>
    </recommendedName>
    <alternativeName>
        <fullName evidence="9">DTB synthetase</fullName>
        <shortName evidence="9">DTBS</shortName>
    </alternativeName>
    <alternativeName>
        <fullName evidence="9">Dethiobiotin synthase</fullName>
    </alternativeName>
</protein>
<keyword evidence="4 9" id="KW-0547">Nucleotide-binding</keyword>
<dbReference type="EMBL" id="CP016908">
    <property type="protein sequence ID" value="APR99238.1"/>
    <property type="molecule type" value="Genomic_DNA"/>
</dbReference>
<dbReference type="Gene3D" id="3.40.50.300">
    <property type="entry name" value="P-loop containing nucleotide triphosphate hydrolases"/>
    <property type="match status" value="1"/>
</dbReference>
<feature type="binding site" evidence="9">
    <location>
        <begin position="173"/>
        <end position="174"/>
    </location>
    <ligand>
        <name>ATP</name>
        <dbReference type="ChEBI" id="CHEBI:30616"/>
    </ligand>
</feature>
<keyword evidence="11" id="KW-1185">Reference proteome</keyword>
<dbReference type="SUPFAM" id="SSF52540">
    <property type="entry name" value="P-loop containing nucleoside triphosphate hydrolases"/>
    <property type="match status" value="1"/>
</dbReference>
<keyword evidence="3 9" id="KW-0479">Metal-binding</keyword>
<feature type="binding site" evidence="9">
    <location>
        <begin position="112"/>
        <end position="115"/>
    </location>
    <ligand>
        <name>ATP</name>
        <dbReference type="ChEBI" id="CHEBI:30616"/>
    </ligand>
</feature>
<evidence type="ECO:0000256" key="9">
    <source>
        <dbReference type="HAMAP-Rule" id="MF_00336"/>
    </source>
</evidence>
<dbReference type="AlphaFoldDB" id="A0A1L6MUN0"/>
<keyword evidence="7 9" id="KW-0460">Magnesium</keyword>
<keyword evidence="6 9" id="KW-0067">ATP-binding</keyword>
<dbReference type="Pfam" id="PF13500">
    <property type="entry name" value="AAA_26"/>
    <property type="match status" value="1"/>
</dbReference>
<comment type="cofactor">
    <cofactor evidence="9">
        <name>Mg(2+)</name>
        <dbReference type="ChEBI" id="CHEBI:18420"/>
    </cofactor>
</comment>
<dbReference type="NCBIfam" id="TIGR00347">
    <property type="entry name" value="bioD"/>
    <property type="match status" value="1"/>
</dbReference>
<evidence type="ECO:0000256" key="4">
    <source>
        <dbReference type="ARBA" id="ARBA00022741"/>
    </source>
</evidence>
<dbReference type="STRING" id="1882918.BCY86_00035"/>
<dbReference type="GO" id="GO:0000287">
    <property type="term" value="F:magnesium ion binding"/>
    <property type="evidence" value="ECO:0007669"/>
    <property type="project" value="UniProtKB-UniRule"/>
</dbReference>
<feature type="active site" evidence="9">
    <location>
        <position position="38"/>
    </location>
</feature>
<gene>
    <name evidence="9" type="primary">bioD</name>
    <name evidence="10" type="ORF">BCY86_00035</name>
</gene>
<dbReference type="Proteomes" id="UP000185544">
    <property type="component" value="Chromosome"/>
</dbReference>
<feature type="binding site" evidence="9">
    <location>
        <position position="42"/>
    </location>
    <ligand>
        <name>substrate</name>
    </ligand>
</feature>
<sequence length="221" mass="24016">MPTPLIVVTGTGTEIGKTHFSVSLTLFAGKTQKFIAIKPIESGSQKAELSDSARLAAVSTLHVKHPLPCCYSFREPISPSQASRQENLPIDLNLIVQEIESIRKQADGVLVELPGGLFSPLTDKQLNVDLCVQLNPTRTLLIVPDQLGAIHDTIAVERASYRSGIALSGFIMNHPKDADRSTGTNADEIQRHCSIPYLGSVPRAQPHEIAKGLSELWRAIH</sequence>
<dbReference type="InterPro" id="IPR027417">
    <property type="entry name" value="P-loop_NTPase"/>
</dbReference>
<dbReference type="OrthoDB" id="9802097at2"/>
<feature type="binding site" evidence="9">
    <location>
        <position position="112"/>
    </location>
    <ligand>
        <name>Mg(2+)</name>
        <dbReference type="ChEBI" id="CHEBI:18420"/>
    </ligand>
</feature>
<dbReference type="RefSeq" id="WP_075275872.1">
    <property type="nucleotide sequence ID" value="NZ_CP016908.1"/>
</dbReference>
<keyword evidence="2 9" id="KW-0436">Ligase</keyword>
<dbReference type="GO" id="GO:0004141">
    <property type="term" value="F:dethiobiotin synthase activity"/>
    <property type="evidence" value="ECO:0007669"/>
    <property type="project" value="UniProtKB-UniRule"/>
</dbReference>
<comment type="catalytic activity">
    <reaction evidence="9">
        <text>(7R,8S)-7,8-diammoniononanoate + CO2 + ATP = (4R,5S)-dethiobiotin + ADP + phosphate + 3 H(+)</text>
        <dbReference type="Rhea" id="RHEA:15805"/>
        <dbReference type="ChEBI" id="CHEBI:15378"/>
        <dbReference type="ChEBI" id="CHEBI:16526"/>
        <dbReference type="ChEBI" id="CHEBI:30616"/>
        <dbReference type="ChEBI" id="CHEBI:43474"/>
        <dbReference type="ChEBI" id="CHEBI:149469"/>
        <dbReference type="ChEBI" id="CHEBI:149473"/>
        <dbReference type="ChEBI" id="CHEBI:456216"/>
        <dbReference type="EC" id="6.3.3.3"/>
    </reaction>
</comment>
<reference evidence="10 11" key="1">
    <citation type="submission" date="2016-08" db="EMBL/GenBank/DDBJ databases">
        <title>Identification and validation of antigenic proteins from Pajaroellobacter abortibovis using de-novo genome sequence assembly and reverse vaccinology.</title>
        <authorList>
            <person name="Welly B.T."/>
            <person name="Miller M.R."/>
            <person name="Stott J.L."/>
            <person name="Blanchard M.T."/>
            <person name="Islas-Trejo A.D."/>
            <person name="O'Rourke S.M."/>
            <person name="Young A.E."/>
            <person name="Medrano J.F."/>
            <person name="Van Eenennaam A.L."/>
        </authorList>
    </citation>
    <scope>NUCLEOTIDE SEQUENCE [LARGE SCALE GENOMIC DNA]</scope>
    <source>
        <strain evidence="10 11">BTF92-0548A/99-0131</strain>
    </source>
</reference>